<dbReference type="InterPro" id="IPR029056">
    <property type="entry name" value="Ribokinase-like"/>
</dbReference>
<dbReference type="EMBL" id="LWAF01000005">
    <property type="protein sequence ID" value="ODN30552.1"/>
    <property type="molecule type" value="Genomic_DNA"/>
</dbReference>
<evidence type="ECO:0000313" key="7">
    <source>
        <dbReference type="EMBL" id="ODN30552.1"/>
    </source>
</evidence>
<accession>A0A1E3G309</accession>
<evidence type="ECO:0000313" key="8">
    <source>
        <dbReference type="Proteomes" id="UP000094570"/>
    </source>
</evidence>
<dbReference type="AlphaFoldDB" id="A0A1E3G309"/>
<keyword evidence="4 7" id="KW-0418">Kinase</keyword>
<keyword evidence="5" id="KW-0067">ATP-binding</keyword>
<dbReference type="PANTHER" id="PTHR43085">
    <property type="entry name" value="HEXOKINASE FAMILY MEMBER"/>
    <property type="match status" value="1"/>
</dbReference>
<dbReference type="OrthoDB" id="9813569at2"/>
<dbReference type="GO" id="GO:0016301">
    <property type="term" value="F:kinase activity"/>
    <property type="evidence" value="ECO:0007669"/>
    <property type="project" value="UniProtKB-KW"/>
</dbReference>
<comment type="caution">
    <text evidence="7">The sequence shown here is derived from an EMBL/GenBank/DDBJ whole genome shotgun (WGS) entry which is preliminary data.</text>
</comment>
<dbReference type="STRING" id="1008305.A4H02_04710"/>
<dbReference type="InterPro" id="IPR050306">
    <property type="entry name" value="PfkB_Carbo_kinase"/>
</dbReference>
<dbReference type="Proteomes" id="UP000094570">
    <property type="component" value="Unassembled WGS sequence"/>
</dbReference>
<dbReference type="GO" id="GO:0005524">
    <property type="term" value="F:ATP binding"/>
    <property type="evidence" value="ECO:0007669"/>
    <property type="project" value="UniProtKB-KW"/>
</dbReference>
<dbReference type="RefSeq" id="WP_069293019.1">
    <property type="nucleotide sequence ID" value="NZ_CP140110.1"/>
</dbReference>
<proteinExistence type="inferred from homology"/>
<gene>
    <name evidence="7" type="ORF">A4H02_04710</name>
</gene>
<dbReference type="Gene3D" id="3.40.1190.30">
    <property type="match status" value="1"/>
</dbReference>
<evidence type="ECO:0000259" key="6">
    <source>
        <dbReference type="Pfam" id="PF00294"/>
    </source>
</evidence>
<evidence type="ECO:0000256" key="2">
    <source>
        <dbReference type="ARBA" id="ARBA00022679"/>
    </source>
</evidence>
<sequence length="298" mass="32783">MVLFVGELLADLITEEPFETAERFILRVGGSPGNIAKFLVQLGVPARILSRVGNDPIGRRIVDSLLRRGVDTSYVQYDAVNGTTLVFVQRTALTPDFFVVRGADKFLEPPKEEIFQGVRIVHFSCWPFTVSPIREAALEILEKAEKLGVMIGFDPNCREKLFTCGRLDIRIVLSILEKTEITKPSLDDAITLFGEYEGKLEDKVHYYIDKFHKCGVKRVVLTAGPYGAFASENGEIHHIPTCATNVVDATGAGDGFWAGLYYGILNGSTFVEACHLGSKIAAQVLSQIGADVDIMPEL</sequence>
<keyword evidence="8" id="KW-1185">Reference proteome</keyword>
<feature type="domain" description="Carbohydrate kinase PfkB" evidence="6">
    <location>
        <begin position="2"/>
        <end position="292"/>
    </location>
</feature>
<dbReference type="CDD" id="cd01166">
    <property type="entry name" value="KdgK"/>
    <property type="match status" value="1"/>
</dbReference>
<protein>
    <submittedName>
        <fullName evidence="7">Ribokinase</fullName>
    </submittedName>
</protein>
<reference evidence="8" key="1">
    <citation type="submission" date="2016-04" db="EMBL/GenBank/DDBJ databases">
        <title>The genome sequence project of a novel Fervidobacterium isolate from a hot spring in Thailand.</title>
        <authorList>
            <person name="Gonzalez J.M."/>
            <person name="Cuecas A."/>
            <person name="Kanoksilapatham W."/>
        </authorList>
    </citation>
    <scope>NUCLEOTIDE SEQUENCE [LARGE SCALE GENOMIC DNA]</scope>
    <source>
        <strain evidence="8">FC2004</strain>
    </source>
</reference>
<keyword evidence="3" id="KW-0547">Nucleotide-binding</keyword>
<keyword evidence="2" id="KW-0808">Transferase</keyword>
<dbReference type="PANTHER" id="PTHR43085:SF1">
    <property type="entry name" value="PSEUDOURIDINE KINASE-RELATED"/>
    <property type="match status" value="1"/>
</dbReference>
<evidence type="ECO:0000256" key="5">
    <source>
        <dbReference type="ARBA" id="ARBA00022840"/>
    </source>
</evidence>
<comment type="similarity">
    <text evidence="1">Belongs to the carbohydrate kinase PfkB family.</text>
</comment>
<evidence type="ECO:0000256" key="3">
    <source>
        <dbReference type="ARBA" id="ARBA00022741"/>
    </source>
</evidence>
<dbReference type="InterPro" id="IPR002173">
    <property type="entry name" value="Carboh/pur_kinase_PfkB_CS"/>
</dbReference>
<dbReference type="Gene3D" id="3.40.1620.20">
    <property type="match status" value="1"/>
</dbReference>
<evidence type="ECO:0000256" key="4">
    <source>
        <dbReference type="ARBA" id="ARBA00022777"/>
    </source>
</evidence>
<dbReference type="Pfam" id="PF00294">
    <property type="entry name" value="PfkB"/>
    <property type="match status" value="1"/>
</dbReference>
<name>A0A1E3G309_9BACT</name>
<organism evidence="7 8">
    <name type="scientific">Fervidobacterium thailandense</name>
    <dbReference type="NCBI Taxonomy" id="1008305"/>
    <lineage>
        <taxon>Bacteria</taxon>
        <taxon>Thermotogati</taxon>
        <taxon>Thermotogota</taxon>
        <taxon>Thermotogae</taxon>
        <taxon>Thermotogales</taxon>
        <taxon>Fervidobacteriaceae</taxon>
        <taxon>Fervidobacterium</taxon>
    </lineage>
</organism>
<dbReference type="InterPro" id="IPR011611">
    <property type="entry name" value="PfkB_dom"/>
</dbReference>
<dbReference type="SUPFAM" id="SSF53613">
    <property type="entry name" value="Ribokinase-like"/>
    <property type="match status" value="1"/>
</dbReference>
<dbReference type="PROSITE" id="PS00583">
    <property type="entry name" value="PFKB_KINASES_1"/>
    <property type="match status" value="1"/>
</dbReference>
<dbReference type="Gene3D" id="6.10.140.490">
    <property type="match status" value="1"/>
</dbReference>
<evidence type="ECO:0000256" key="1">
    <source>
        <dbReference type="ARBA" id="ARBA00010688"/>
    </source>
</evidence>